<dbReference type="SUPFAM" id="SSF51445">
    <property type="entry name" value="(Trans)glycosidases"/>
    <property type="match status" value="1"/>
</dbReference>
<accession>A0A850R6J6</accession>
<proteinExistence type="predicted"/>
<name>A0A850R6J6_9LACO</name>
<dbReference type="RefSeq" id="WP_176942432.1">
    <property type="nucleotide sequence ID" value="NZ_JABZEC010000003.1"/>
</dbReference>
<comment type="caution">
    <text evidence="1">The sequence shown here is derived from an EMBL/GenBank/DDBJ whole genome shotgun (WGS) entry which is preliminary data.</text>
</comment>
<dbReference type="InterPro" id="IPR001360">
    <property type="entry name" value="Glyco_hydro_1"/>
</dbReference>
<reference evidence="1 2" key="1">
    <citation type="submission" date="2020-06" db="EMBL/GenBank/DDBJ databases">
        <authorList>
            <person name="Kang J."/>
        </authorList>
    </citation>
    <scope>NUCLEOTIDE SEQUENCE [LARGE SCALE GENOMIC DNA]</scope>
    <source>
        <strain evidence="1 2">DCY120</strain>
    </source>
</reference>
<dbReference type="Pfam" id="PF00232">
    <property type="entry name" value="Glyco_hydro_1"/>
    <property type="match status" value="1"/>
</dbReference>
<keyword evidence="1" id="KW-0378">Hydrolase</keyword>
<dbReference type="Proteomes" id="UP000563523">
    <property type="component" value="Unassembled WGS sequence"/>
</dbReference>
<protein>
    <submittedName>
        <fullName evidence="1">Family 1 glycosylhydrolase</fullName>
    </submittedName>
</protein>
<dbReference type="InterPro" id="IPR017853">
    <property type="entry name" value="GH"/>
</dbReference>
<dbReference type="EMBL" id="JABZEC010000003">
    <property type="protein sequence ID" value="NVY96262.1"/>
    <property type="molecule type" value="Genomic_DNA"/>
</dbReference>
<sequence>MGNGLGARDEVTSDRKINDDYQISYLAEHIEAMVKAIKDGVNLLAYTSWGWIDLVSAGTGQIAKRYGYVYVNRNDQGNGDF</sequence>
<evidence type="ECO:0000313" key="1">
    <source>
        <dbReference type="EMBL" id="NVY96262.1"/>
    </source>
</evidence>
<evidence type="ECO:0000313" key="2">
    <source>
        <dbReference type="Proteomes" id="UP000563523"/>
    </source>
</evidence>
<dbReference type="PRINTS" id="PR00131">
    <property type="entry name" value="GLHYDRLASE1"/>
</dbReference>
<dbReference type="Gene3D" id="3.20.20.80">
    <property type="entry name" value="Glycosidases"/>
    <property type="match status" value="1"/>
</dbReference>
<gene>
    <name evidence="1" type="ORF">HU830_03595</name>
</gene>
<dbReference type="GO" id="GO:0004553">
    <property type="term" value="F:hydrolase activity, hydrolyzing O-glycosyl compounds"/>
    <property type="evidence" value="ECO:0007669"/>
    <property type="project" value="InterPro"/>
</dbReference>
<organism evidence="1 2">
    <name type="scientific">Bombilactobacillus apium</name>
    <dbReference type="NCBI Taxonomy" id="2675299"/>
    <lineage>
        <taxon>Bacteria</taxon>
        <taxon>Bacillati</taxon>
        <taxon>Bacillota</taxon>
        <taxon>Bacilli</taxon>
        <taxon>Lactobacillales</taxon>
        <taxon>Lactobacillaceae</taxon>
        <taxon>Bombilactobacillus</taxon>
    </lineage>
</organism>
<keyword evidence="2" id="KW-1185">Reference proteome</keyword>
<dbReference type="AlphaFoldDB" id="A0A850R6J6"/>
<dbReference type="GO" id="GO:0005975">
    <property type="term" value="P:carbohydrate metabolic process"/>
    <property type="evidence" value="ECO:0007669"/>
    <property type="project" value="InterPro"/>
</dbReference>